<dbReference type="PROSITE" id="PS50994">
    <property type="entry name" value="INTEGRASE"/>
    <property type="match status" value="1"/>
</dbReference>
<dbReference type="Proteomes" id="UP000008466">
    <property type="component" value="Chromosome"/>
</dbReference>
<gene>
    <name evidence="2" type="ordered locus">SpiBuddy_2352</name>
</gene>
<dbReference type="InterPro" id="IPR036397">
    <property type="entry name" value="RNaseH_sf"/>
</dbReference>
<name>F0RSR4_SPHGB</name>
<feature type="domain" description="Integrase catalytic" evidence="1">
    <location>
        <begin position="145"/>
        <end position="318"/>
    </location>
</feature>
<proteinExistence type="predicted"/>
<dbReference type="InterPro" id="IPR012337">
    <property type="entry name" value="RNaseH-like_sf"/>
</dbReference>
<organism evidence="2 3">
    <name type="scientific">Sphaerochaeta globosa (strain ATCC BAA-1886 / DSM 22777 / Buddy)</name>
    <name type="common">Spirochaeta sp. (strain Buddy)</name>
    <dbReference type="NCBI Taxonomy" id="158189"/>
    <lineage>
        <taxon>Bacteria</taxon>
        <taxon>Pseudomonadati</taxon>
        <taxon>Spirochaetota</taxon>
        <taxon>Spirochaetia</taxon>
        <taxon>Spirochaetales</taxon>
        <taxon>Sphaerochaetaceae</taxon>
        <taxon>Sphaerochaeta</taxon>
    </lineage>
</organism>
<sequence length="545" mass="62191">MATLLKQVEVMNTIIELKRQGIAQSDIAKVLRNMNLKPPSAPTIRKYYTMNDAPSASQLASPYQKDKAFDDPVCREIIISTLQANCNNKQLRISSLYDLLEEMLVDTGKMQSLPGNQQTLRNYCAHLRKTEQVTSPPVEARLCNYIESPPPGVQIQLDYGVQKINGGEHVHFLCIRMRYSRLLFVRAQDHRFNAVETCRTLFLFFVYIKGRPKELVIDQDSCMVVQETLGEIIATRDFQAFLHEQDIELRVLHKADPQSKGSVENLVAYVEKNYLSARLDQPAQKLIAGIADWCRRKNTRDLNKATHRLPMQQFLEEEQPALRPNLPSAYGGLAMLTGPVSIDKNRIITYKTNGYSVPPAYRFKAVYYRIVSGVMFVFSDEQGTLLIRQHQVAPAEVKYKTFIHPDDMRMPSLKWMNVKDTLLRRYPSPNMLHFLNGVCKENPHYREPQLSAILAWLDKQQPESAFLDSVLTRCCETFSYKVSQFQAIYGGLQKECSIHDELYADDGMQPSFITMPNGVGVQVRGSDAYQDLFQKKVQQTAMGGV</sequence>
<dbReference type="InterPro" id="IPR001584">
    <property type="entry name" value="Integrase_cat-core"/>
</dbReference>
<dbReference type="EMBL" id="CP002541">
    <property type="protein sequence ID" value="ADY14168.1"/>
    <property type="molecule type" value="Genomic_DNA"/>
</dbReference>
<dbReference type="KEGG" id="sbu:SpiBuddy_2352"/>
<dbReference type="RefSeq" id="WP_013608017.1">
    <property type="nucleotide sequence ID" value="NC_015152.1"/>
</dbReference>
<dbReference type="GO" id="GO:0015074">
    <property type="term" value="P:DNA integration"/>
    <property type="evidence" value="ECO:0007669"/>
    <property type="project" value="InterPro"/>
</dbReference>
<dbReference type="HOGENOM" id="CLU_020626_1_4_12"/>
<reference evidence="3" key="1">
    <citation type="submission" date="2011-02" db="EMBL/GenBank/DDBJ databases">
        <title>Complete sequence of Spirochaeta sp. Buddy.</title>
        <authorList>
            <person name="Lucas S."/>
            <person name="Copeland A."/>
            <person name="Lapidus A."/>
            <person name="Cheng J.-F."/>
            <person name="Goodwin L."/>
            <person name="Pitluck S."/>
            <person name="Zeytun A."/>
            <person name="Detter J.C."/>
            <person name="Han C."/>
            <person name="Tapia R."/>
            <person name="Land M."/>
            <person name="Hauser L."/>
            <person name="Kyrpides N."/>
            <person name="Ivanova N."/>
            <person name="Mikhailova N."/>
            <person name="Pagani I."/>
            <person name="Ritalahti K.M."/>
            <person name="Loeffler F.E."/>
            <person name="Woyke T."/>
        </authorList>
    </citation>
    <scope>NUCLEOTIDE SEQUENCE [LARGE SCALE GENOMIC DNA]</scope>
    <source>
        <strain evidence="3">ATCC BAA-1886 / DSM 22777 / Buddy</strain>
    </source>
</reference>
<dbReference type="SUPFAM" id="SSF53098">
    <property type="entry name" value="Ribonuclease H-like"/>
    <property type="match status" value="1"/>
</dbReference>
<dbReference type="STRING" id="158189.SpiBuddy_2352"/>
<evidence type="ECO:0000313" key="3">
    <source>
        <dbReference type="Proteomes" id="UP000008466"/>
    </source>
</evidence>
<evidence type="ECO:0000259" key="1">
    <source>
        <dbReference type="PROSITE" id="PS50994"/>
    </source>
</evidence>
<accession>F0RSR4</accession>
<dbReference type="AlphaFoldDB" id="F0RSR4"/>
<dbReference type="eggNOG" id="COG4584">
    <property type="taxonomic scope" value="Bacteria"/>
</dbReference>
<dbReference type="Gene3D" id="3.30.420.10">
    <property type="entry name" value="Ribonuclease H-like superfamily/Ribonuclease H"/>
    <property type="match status" value="1"/>
</dbReference>
<keyword evidence="3" id="KW-1185">Reference proteome</keyword>
<dbReference type="OrthoDB" id="3193769at2"/>
<evidence type="ECO:0000313" key="2">
    <source>
        <dbReference type="EMBL" id="ADY14168.1"/>
    </source>
</evidence>
<protein>
    <submittedName>
        <fullName evidence="2">Integrase catalytic region</fullName>
    </submittedName>
</protein>
<dbReference type="GO" id="GO:0003676">
    <property type="term" value="F:nucleic acid binding"/>
    <property type="evidence" value="ECO:0007669"/>
    <property type="project" value="InterPro"/>
</dbReference>
<dbReference type="PANTHER" id="PTHR35004">
    <property type="entry name" value="TRANSPOSASE RV3428C-RELATED"/>
    <property type="match status" value="1"/>
</dbReference>